<dbReference type="SUPFAM" id="SSF55874">
    <property type="entry name" value="ATPase domain of HSP90 chaperone/DNA topoisomerase II/histidine kinase"/>
    <property type="match status" value="1"/>
</dbReference>
<dbReference type="CDD" id="cd00082">
    <property type="entry name" value="HisKA"/>
    <property type="match status" value="1"/>
</dbReference>
<evidence type="ECO:0000256" key="4">
    <source>
        <dbReference type="ARBA" id="ARBA00022679"/>
    </source>
</evidence>
<dbReference type="SUPFAM" id="SSF47384">
    <property type="entry name" value="Homodimeric domain of signal transducing histidine kinase"/>
    <property type="match status" value="1"/>
</dbReference>
<reference evidence="8 9" key="1">
    <citation type="submission" date="2016-11" db="EMBL/GenBank/DDBJ databases">
        <authorList>
            <person name="Jaros S."/>
            <person name="Januszkiewicz K."/>
            <person name="Wedrychowicz H."/>
        </authorList>
    </citation>
    <scope>NUCLEOTIDE SEQUENCE [LARGE SCALE GENOMIC DNA]</scope>
    <source>
        <strain evidence="8 9">DSM 26897</strain>
    </source>
</reference>
<dbReference type="PANTHER" id="PTHR43547:SF2">
    <property type="entry name" value="HYBRID SIGNAL TRANSDUCTION HISTIDINE KINASE C"/>
    <property type="match status" value="1"/>
</dbReference>
<dbReference type="CDD" id="cd00075">
    <property type="entry name" value="HATPase"/>
    <property type="match status" value="1"/>
</dbReference>
<evidence type="ECO:0000256" key="1">
    <source>
        <dbReference type="ARBA" id="ARBA00000085"/>
    </source>
</evidence>
<dbReference type="Pfam" id="PF02518">
    <property type="entry name" value="HATPase_c"/>
    <property type="match status" value="1"/>
</dbReference>
<dbReference type="Gene3D" id="3.30.565.10">
    <property type="entry name" value="Histidine kinase-like ATPase, C-terminal domain"/>
    <property type="match status" value="1"/>
</dbReference>
<feature type="transmembrane region" description="Helical" evidence="6">
    <location>
        <begin position="203"/>
        <end position="225"/>
    </location>
</feature>
<dbReference type="InterPro" id="IPR036097">
    <property type="entry name" value="HisK_dim/P_sf"/>
</dbReference>
<dbReference type="Gene3D" id="1.10.287.130">
    <property type="match status" value="1"/>
</dbReference>
<dbReference type="InterPro" id="IPR004358">
    <property type="entry name" value="Sig_transdc_His_kin-like_C"/>
</dbReference>
<organism evidence="8 9">
    <name type="scientific">Cnuella takakiae</name>
    <dbReference type="NCBI Taxonomy" id="1302690"/>
    <lineage>
        <taxon>Bacteria</taxon>
        <taxon>Pseudomonadati</taxon>
        <taxon>Bacteroidota</taxon>
        <taxon>Chitinophagia</taxon>
        <taxon>Chitinophagales</taxon>
        <taxon>Chitinophagaceae</taxon>
        <taxon>Cnuella</taxon>
    </lineage>
</organism>
<comment type="catalytic activity">
    <reaction evidence="1">
        <text>ATP + protein L-histidine = ADP + protein N-phospho-L-histidine.</text>
        <dbReference type="EC" id="2.7.13.3"/>
    </reaction>
</comment>
<evidence type="ECO:0000256" key="3">
    <source>
        <dbReference type="ARBA" id="ARBA00022553"/>
    </source>
</evidence>
<gene>
    <name evidence="8" type="ORF">SAMN05444008_11394</name>
</gene>
<keyword evidence="6" id="KW-0812">Transmembrane</keyword>
<dbReference type="PRINTS" id="PR00344">
    <property type="entry name" value="BCTRLSENSOR"/>
</dbReference>
<dbReference type="OrthoDB" id="9804645at2"/>
<dbReference type="InterPro" id="IPR003661">
    <property type="entry name" value="HisK_dim/P_dom"/>
</dbReference>
<keyword evidence="4" id="KW-0808">Transferase</keyword>
<dbReference type="EC" id="2.7.13.3" evidence="2"/>
<dbReference type="PROSITE" id="PS50109">
    <property type="entry name" value="HIS_KIN"/>
    <property type="match status" value="1"/>
</dbReference>
<dbReference type="InterPro" id="IPR036890">
    <property type="entry name" value="HATPase_C_sf"/>
</dbReference>
<keyword evidence="9" id="KW-1185">Reference proteome</keyword>
<feature type="transmembrane region" description="Helical" evidence="6">
    <location>
        <begin position="9"/>
        <end position="29"/>
    </location>
</feature>
<dbReference type="SMART" id="SM00388">
    <property type="entry name" value="HisKA"/>
    <property type="match status" value="1"/>
</dbReference>
<dbReference type="InterPro" id="IPR003594">
    <property type="entry name" value="HATPase_dom"/>
</dbReference>
<evidence type="ECO:0000256" key="6">
    <source>
        <dbReference type="SAM" id="Phobius"/>
    </source>
</evidence>
<accession>A0A1M5F972</accession>
<keyword evidence="5 8" id="KW-0418">Kinase</keyword>
<dbReference type="InterPro" id="IPR005467">
    <property type="entry name" value="His_kinase_dom"/>
</dbReference>
<keyword evidence="6" id="KW-0472">Membrane</keyword>
<dbReference type="EMBL" id="FQUO01000013">
    <property type="protein sequence ID" value="SHF88029.1"/>
    <property type="molecule type" value="Genomic_DNA"/>
</dbReference>
<dbReference type="AlphaFoldDB" id="A0A1M5F972"/>
<evidence type="ECO:0000256" key="2">
    <source>
        <dbReference type="ARBA" id="ARBA00012438"/>
    </source>
</evidence>
<evidence type="ECO:0000256" key="5">
    <source>
        <dbReference type="ARBA" id="ARBA00022777"/>
    </source>
</evidence>
<sequence>MRRYNNTRWIPLVMGITMVAVTAFQLFWLHSTYEREERSLEIRTNMAFRETVQDLQVARFKLNPPQADTLVPVVPGKTDVRKPVDEDQKIIALVNVIRERFNDSVRAGRMFEKEGEHNPRRNRLIRLMYDMDAAQDSVRVPDIIKAFAEKQVQQNIEVPFLVQRFLRDRQSQKAYNEVTLGLIHPITYRIDVYNTQDYVLRRILAPIFLSLFIVGFTLLSFILLYRNLLRQRRLAEIKNEFISNITHELKTPIATVSVAIEALRSFNATMDPTRTREYLDISHNELQRLSLLVDKVLKLSMFEKKEVELKYETLNMQDLVEEVNTSMRLQFEKYGAEVSMHQEGDTHLEGDRLHLVSVIFNLMDNALKYSQGKPRIHIQNTDLQDAVQLRVSDNGIGIPEEYHGKVFEKFFRVPTGNLHNTKGYGLGLSYVAQVVEKHKGNIRIEQGREGGSSFVITLPKKPA</sequence>
<evidence type="ECO:0000259" key="7">
    <source>
        <dbReference type="PROSITE" id="PS50109"/>
    </source>
</evidence>
<dbReference type="SMART" id="SM00387">
    <property type="entry name" value="HATPase_c"/>
    <property type="match status" value="1"/>
</dbReference>
<feature type="domain" description="Histidine kinase" evidence="7">
    <location>
        <begin position="244"/>
        <end position="462"/>
    </location>
</feature>
<name>A0A1M5F972_9BACT</name>
<dbReference type="FunFam" id="3.30.565.10:FF:000006">
    <property type="entry name" value="Sensor histidine kinase WalK"/>
    <property type="match status" value="1"/>
</dbReference>
<dbReference type="STRING" id="1302690.BUE76_03225"/>
<keyword evidence="3" id="KW-0597">Phosphoprotein</keyword>
<keyword evidence="6" id="KW-1133">Transmembrane helix</keyword>
<dbReference type="Proteomes" id="UP000184368">
    <property type="component" value="Unassembled WGS sequence"/>
</dbReference>
<dbReference type="PANTHER" id="PTHR43547">
    <property type="entry name" value="TWO-COMPONENT HISTIDINE KINASE"/>
    <property type="match status" value="1"/>
</dbReference>
<evidence type="ECO:0000313" key="9">
    <source>
        <dbReference type="Proteomes" id="UP000184368"/>
    </source>
</evidence>
<evidence type="ECO:0000313" key="8">
    <source>
        <dbReference type="EMBL" id="SHF88029.1"/>
    </source>
</evidence>
<protein>
    <recommendedName>
        <fullName evidence="2">histidine kinase</fullName>
        <ecNumber evidence="2">2.7.13.3</ecNumber>
    </recommendedName>
</protein>
<dbReference type="Pfam" id="PF00512">
    <property type="entry name" value="HisKA"/>
    <property type="match status" value="1"/>
</dbReference>
<dbReference type="RefSeq" id="WP_073045360.1">
    <property type="nucleotide sequence ID" value="NZ_FQUO01000013.1"/>
</dbReference>
<dbReference type="GO" id="GO:0000155">
    <property type="term" value="F:phosphorelay sensor kinase activity"/>
    <property type="evidence" value="ECO:0007669"/>
    <property type="project" value="InterPro"/>
</dbReference>
<proteinExistence type="predicted"/>